<protein>
    <recommendedName>
        <fullName evidence="4">DUF1190 domain-containing protein</fullName>
    </recommendedName>
</protein>
<evidence type="ECO:0000313" key="2">
    <source>
        <dbReference type="EMBL" id="SDH14503.1"/>
    </source>
</evidence>
<feature type="region of interest" description="Disordered" evidence="1">
    <location>
        <begin position="208"/>
        <end position="256"/>
    </location>
</feature>
<dbReference type="InterPro" id="IPR009576">
    <property type="entry name" value="Biofilm_formation_YgiB"/>
</dbReference>
<dbReference type="Pfam" id="PF06693">
    <property type="entry name" value="DUF1190"/>
    <property type="match status" value="1"/>
</dbReference>
<keyword evidence="3" id="KW-1185">Reference proteome</keyword>
<dbReference type="AlphaFoldDB" id="A0A1G8A0U8"/>
<accession>A0A1G8A0U8</accession>
<dbReference type="STRING" id="861298.SAMN04488136_10976"/>
<organism evidence="2 3">
    <name type="scientific">Vibrio xiamenensis</name>
    <dbReference type="NCBI Taxonomy" id="861298"/>
    <lineage>
        <taxon>Bacteria</taxon>
        <taxon>Pseudomonadati</taxon>
        <taxon>Pseudomonadota</taxon>
        <taxon>Gammaproteobacteria</taxon>
        <taxon>Vibrionales</taxon>
        <taxon>Vibrionaceae</taxon>
        <taxon>Vibrio</taxon>
    </lineage>
</organism>
<feature type="compositionally biased region" description="Polar residues" evidence="1">
    <location>
        <begin position="218"/>
        <end position="230"/>
    </location>
</feature>
<gene>
    <name evidence="2" type="ORF">SAMN04488136_10976</name>
</gene>
<dbReference type="RefSeq" id="WP_093272712.1">
    <property type="nucleotide sequence ID" value="NZ_FNDD01000009.1"/>
</dbReference>
<dbReference type="EMBL" id="FNDD01000009">
    <property type="protein sequence ID" value="SDH14503.1"/>
    <property type="molecule type" value="Genomic_DNA"/>
</dbReference>
<evidence type="ECO:0008006" key="4">
    <source>
        <dbReference type="Google" id="ProtNLM"/>
    </source>
</evidence>
<evidence type="ECO:0000313" key="3">
    <source>
        <dbReference type="Proteomes" id="UP000198854"/>
    </source>
</evidence>
<name>A0A1G8A0U8_9VIBR</name>
<dbReference type="OrthoDB" id="5905770at2"/>
<dbReference type="Proteomes" id="UP000198854">
    <property type="component" value="Unassembled WGS sequence"/>
</dbReference>
<sequence>MKKQGKLNLAKHMIGDKMPIVAFLGLSVTTLSGCNNENSAIYTAYTHLSTCAKDNGSDICNARFAAAKAEGERTAMKYQVERDCQQDYGDLCYPHHGIWSPKIVGFVVEKKSDFVLPFYTSANSASSNFGYVFTARGGILTRFEAADGKRLFLNKNLTTALPTSKLSTYKSMGGSYQQSRSHSIVSDITDAYIISRAIDGSSQYVTEREKRKAAQESGGYTVTSGTARTTSGSYKSESRQSSSSTETYQYKPKVTTVSRGGFGRTGSFLGGFGG</sequence>
<dbReference type="PROSITE" id="PS51257">
    <property type="entry name" value="PROKAR_LIPOPROTEIN"/>
    <property type="match status" value="1"/>
</dbReference>
<reference evidence="2 3" key="1">
    <citation type="submission" date="2016-10" db="EMBL/GenBank/DDBJ databases">
        <authorList>
            <person name="de Groot N.N."/>
        </authorList>
    </citation>
    <scope>NUCLEOTIDE SEQUENCE [LARGE SCALE GENOMIC DNA]</scope>
    <source>
        <strain evidence="2 3">CGMCC 1.10228</strain>
    </source>
</reference>
<feature type="compositionally biased region" description="Low complexity" evidence="1">
    <location>
        <begin position="231"/>
        <end position="256"/>
    </location>
</feature>
<proteinExistence type="predicted"/>
<evidence type="ECO:0000256" key="1">
    <source>
        <dbReference type="SAM" id="MobiDB-lite"/>
    </source>
</evidence>